<accession>A0ABV2Q376</accession>
<keyword evidence="2" id="KW-1185">Reference proteome</keyword>
<gene>
    <name evidence="1" type="ORF">ABIE13_000395</name>
</gene>
<proteinExistence type="predicted"/>
<dbReference type="Proteomes" id="UP001549320">
    <property type="component" value="Unassembled WGS sequence"/>
</dbReference>
<evidence type="ECO:0000313" key="2">
    <source>
        <dbReference type="Proteomes" id="UP001549320"/>
    </source>
</evidence>
<comment type="caution">
    <text evidence="1">The sequence shown here is derived from an EMBL/GenBank/DDBJ whole genome shotgun (WGS) entry which is preliminary data.</text>
</comment>
<sequence>MTRLFQARSLMPSFVQRQSHDSSALVNRKWSFPTLVLATCTMLLSACAGGPKVPDWSINAVGHTERFTEAYLKGDSRIEAREFTLARAETARTGQPELVARIELNRCATRVASLVFEPCTGFEALRADVSDVERAYEKYLSGQTLGSEIALLPAHHRAVAQGGANVASIEDPVARLVAAGVLMRRSAATPDAVAAAVDTASRQGWRRPLLAWLGVQARLAEERGDPEEAARVRRRMDLVTF</sequence>
<protein>
    <recommendedName>
        <fullName evidence="3">Lipoprotein</fullName>
    </recommendedName>
</protein>
<organism evidence="1 2">
    <name type="scientific">Ottowia thiooxydans</name>
    <dbReference type="NCBI Taxonomy" id="219182"/>
    <lineage>
        <taxon>Bacteria</taxon>
        <taxon>Pseudomonadati</taxon>
        <taxon>Pseudomonadota</taxon>
        <taxon>Betaproteobacteria</taxon>
        <taxon>Burkholderiales</taxon>
        <taxon>Comamonadaceae</taxon>
        <taxon>Ottowia</taxon>
    </lineage>
</organism>
<dbReference type="RefSeq" id="WP_354440660.1">
    <property type="nucleotide sequence ID" value="NZ_JBEPSH010000001.1"/>
</dbReference>
<reference evidence="1 2" key="1">
    <citation type="submission" date="2024-06" db="EMBL/GenBank/DDBJ databases">
        <title>Sorghum-associated microbial communities from plants grown in Nebraska, USA.</title>
        <authorList>
            <person name="Schachtman D."/>
        </authorList>
    </citation>
    <scope>NUCLEOTIDE SEQUENCE [LARGE SCALE GENOMIC DNA]</scope>
    <source>
        <strain evidence="1 2">2709</strain>
    </source>
</reference>
<evidence type="ECO:0000313" key="1">
    <source>
        <dbReference type="EMBL" id="MET4575298.1"/>
    </source>
</evidence>
<dbReference type="EMBL" id="JBEPSH010000001">
    <property type="protein sequence ID" value="MET4575298.1"/>
    <property type="molecule type" value="Genomic_DNA"/>
</dbReference>
<name>A0ABV2Q376_9BURK</name>
<evidence type="ECO:0008006" key="3">
    <source>
        <dbReference type="Google" id="ProtNLM"/>
    </source>
</evidence>